<proteinExistence type="predicted"/>
<evidence type="ECO:0000256" key="2">
    <source>
        <dbReference type="SAM" id="SignalP"/>
    </source>
</evidence>
<dbReference type="InterPro" id="IPR029058">
    <property type="entry name" value="AB_hydrolase_fold"/>
</dbReference>
<dbReference type="SUPFAM" id="SSF53474">
    <property type="entry name" value="alpha/beta-Hydrolases"/>
    <property type="match status" value="1"/>
</dbReference>
<dbReference type="Gene3D" id="3.40.50.1820">
    <property type="entry name" value="alpha/beta hydrolase"/>
    <property type="match status" value="1"/>
</dbReference>
<protein>
    <submittedName>
        <fullName evidence="3">Alpha/beta hydrolase family protein</fullName>
    </submittedName>
</protein>
<evidence type="ECO:0000256" key="1">
    <source>
        <dbReference type="SAM" id="MobiDB-lite"/>
    </source>
</evidence>
<organism evidence="3 4">
    <name type="scientific">Metapseudomonas resinovorans</name>
    <name type="common">Pseudomonas resinovorans</name>
    <dbReference type="NCBI Taxonomy" id="53412"/>
    <lineage>
        <taxon>Bacteria</taxon>
        <taxon>Pseudomonadati</taxon>
        <taxon>Pseudomonadota</taxon>
        <taxon>Gammaproteobacteria</taxon>
        <taxon>Pseudomonadales</taxon>
        <taxon>Pseudomonadaceae</taxon>
        <taxon>Metapseudomonas</taxon>
    </lineage>
</organism>
<keyword evidence="2" id="KW-0732">Signal</keyword>
<dbReference type="RefSeq" id="WP_190834474.1">
    <property type="nucleotide sequence ID" value="NZ_JANEWF010000011.1"/>
</dbReference>
<dbReference type="GO" id="GO:0016787">
    <property type="term" value="F:hydrolase activity"/>
    <property type="evidence" value="ECO:0007669"/>
    <property type="project" value="UniProtKB-KW"/>
</dbReference>
<evidence type="ECO:0000313" key="3">
    <source>
        <dbReference type="EMBL" id="MDA8483878.1"/>
    </source>
</evidence>
<accession>A0ABT4Y4U6</accession>
<dbReference type="Pfam" id="PF12048">
    <property type="entry name" value="DUF3530"/>
    <property type="match status" value="1"/>
</dbReference>
<feature type="region of interest" description="Disordered" evidence="1">
    <location>
        <begin position="25"/>
        <end position="67"/>
    </location>
</feature>
<dbReference type="EMBL" id="JANEWF010000011">
    <property type="protein sequence ID" value="MDA8483878.1"/>
    <property type="molecule type" value="Genomic_DNA"/>
</dbReference>
<feature type="signal peptide" evidence="2">
    <location>
        <begin position="1"/>
        <end position="25"/>
    </location>
</feature>
<evidence type="ECO:0000313" key="4">
    <source>
        <dbReference type="Proteomes" id="UP001211689"/>
    </source>
</evidence>
<gene>
    <name evidence="3" type="ORF">NNO07_12435</name>
</gene>
<dbReference type="InterPro" id="IPR022529">
    <property type="entry name" value="DUF3530"/>
</dbReference>
<keyword evidence="3" id="KW-0378">Hydrolase</keyword>
<reference evidence="3 4" key="1">
    <citation type="submission" date="2022-07" db="EMBL/GenBank/DDBJ databases">
        <title>Genome Analysis of Selected Gammaproteobacteria from Nigerian Food snails.</title>
        <authorList>
            <person name="Okafor A.C."/>
        </authorList>
    </citation>
    <scope>NUCLEOTIDE SEQUENCE [LARGE SCALE GENOMIC DNA]</scope>
    <source>
        <strain evidence="3 4">Awg 2</strain>
    </source>
</reference>
<feature type="chain" id="PRO_5046547676" evidence="2">
    <location>
        <begin position="26"/>
        <end position="344"/>
    </location>
</feature>
<comment type="caution">
    <text evidence="3">The sequence shown here is derived from an EMBL/GenBank/DDBJ whole genome shotgun (WGS) entry which is preliminary data.</text>
</comment>
<dbReference type="Proteomes" id="UP001211689">
    <property type="component" value="Unassembled WGS sequence"/>
</dbReference>
<name>A0ABT4Y4U6_METRE</name>
<sequence>MPPAIRPALAALCLALLPASPAPLAEEDAATAPKETAPAVERAPLEERSQEEASSLERQLPAREQQQLKAGEESFLVLWQPANVGEPSGLVILLPGEGESADWPEAIGPLRRKLPDSGWSTLALTLPDPSGDPLPPRPPKTEEPSKAEPAVSPEKAEEEGPANTEQAGSAEPNTDPAPPPLSRDAIQKTQTERVFTRIDAALAFARQQKPGVIVLLGHGTGAYWATQYLAANEPKDVRNLLLVAAELPAGYEPALEDSLPALKLATGDFYYKDQPTDRDAALRRLHASKRQKHPAYIQIAMKGLPADRRIEQEQLIRRIRGWLSLHLEANASKAPASAASGPSI</sequence>
<feature type="region of interest" description="Disordered" evidence="1">
    <location>
        <begin position="119"/>
        <end position="183"/>
    </location>
</feature>
<keyword evidence="4" id="KW-1185">Reference proteome</keyword>